<evidence type="ECO:0000256" key="3">
    <source>
        <dbReference type="ARBA" id="ARBA00006027"/>
    </source>
</evidence>
<evidence type="ECO:0000313" key="11">
    <source>
        <dbReference type="EMBL" id="KAG0501716.1"/>
    </source>
</evidence>
<protein>
    <recommendedName>
        <fullName evidence="5">pectinesterase</fullName>
        <ecNumber evidence="5">3.1.1.11</ecNumber>
    </recommendedName>
</protein>
<dbReference type="Gene3D" id="1.20.140.40">
    <property type="entry name" value="Invertase/pectin methylesterase inhibitor family protein"/>
    <property type="match status" value="1"/>
</dbReference>
<dbReference type="InterPro" id="IPR012334">
    <property type="entry name" value="Pectin_lyas_fold"/>
</dbReference>
<evidence type="ECO:0000256" key="7">
    <source>
        <dbReference type="ARBA" id="ARBA00022801"/>
    </source>
</evidence>
<dbReference type="GO" id="GO:0004857">
    <property type="term" value="F:enzyme inhibitor activity"/>
    <property type="evidence" value="ECO:0007669"/>
    <property type="project" value="InterPro"/>
</dbReference>
<evidence type="ECO:0000313" key="12">
    <source>
        <dbReference type="Proteomes" id="UP000639772"/>
    </source>
</evidence>
<comment type="similarity">
    <text evidence="4">In the C-terminal section; belongs to the pectinesterase family.</text>
</comment>
<dbReference type="Pfam" id="PF01095">
    <property type="entry name" value="Pectinesterase"/>
    <property type="match status" value="1"/>
</dbReference>
<reference evidence="11 12" key="1">
    <citation type="journal article" date="2020" name="Nat. Food">
        <title>A phased Vanilla planifolia genome enables genetic improvement of flavour and production.</title>
        <authorList>
            <person name="Hasing T."/>
            <person name="Tang H."/>
            <person name="Brym M."/>
            <person name="Khazi F."/>
            <person name="Huang T."/>
            <person name="Chambers A.H."/>
        </authorList>
    </citation>
    <scope>NUCLEOTIDE SEQUENCE [LARGE SCALE GENOMIC DNA]</scope>
    <source>
        <tissue evidence="11">Leaf</tissue>
    </source>
</reference>
<keyword evidence="8" id="KW-0063">Aspartyl esterase</keyword>
<keyword evidence="7" id="KW-0378">Hydrolase</keyword>
<feature type="domain" description="Pectinesterase inhibitor" evidence="10">
    <location>
        <begin position="4"/>
        <end position="95"/>
    </location>
</feature>
<comment type="similarity">
    <text evidence="3">In the N-terminal section; belongs to the PMEI family.</text>
</comment>
<evidence type="ECO:0000256" key="1">
    <source>
        <dbReference type="ARBA" id="ARBA00004191"/>
    </source>
</evidence>
<dbReference type="SUPFAM" id="SSF101148">
    <property type="entry name" value="Plant invertase/pectin methylesterase inhibitor"/>
    <property type="match status" value="1"/>
</dbReference>
<dbReference type="InterPro" id="IPR035513">
    <property type="entry name" value="Invertase/methylesterase_inhib"/>
</dbReference>
<dbReference type="Pfam" id="PF04043">
    <property type="entry name" value="PMEI"/>
    <property type="match status" value="1"/>
</dbReference>
<dbReference type="EC" id="3.1.1.11" evidence="5"/>
<evidence type="ECO:0000256" key="8">
    <source>
        <dbReference type="ARBA" id="ARBA00023085"/>
    </source>
</evidence>
<dbReference type="UniPathway" id="UPA00545">
    <property type="reaction ID" value="UER00823"/>
</dbReference>
<dbReference type="GO" id="GO:0045490">
    <property type="term" value="P:pectin catabolic process"/>
    <property type="evidence" value="ECO:0007669"/>
    <property type="project" value="UniProtKB-UniPathway"/>
</dbReference>
<keyword evidence="6" id="KW-0134">Cell wall</keyword>
<comment type="subcellular location">
    <subcellularLocation>
        <location evidence="1">Secreted</location>
        <location evidence="1">Cell wall</location>
    </subcellularLocation>
</comment>
<dbReference type="InterPro" id="IPR011050">
    <property type="entry name" value="Pectin_lyase_fold/virulence"/>
</dbReference>
<dbReference type="Proteomes" id="UP000639772">
    <property type="component" value="Chromosome 1"/>
</dbReference>
<dbReference type="FunFam" id="2.160.20.10:FF:000029">
    <property type="entry name" value="Pectinesterase 4"/>
    <property type="match status" value="1"/>
</dbReference>
<evidence type="ECO:0000259" key="10">
    <source>
        <dbReference type="Pfam" id="PF04043"/>
    </source>
</evidence>
<comment type="caution">
    <text evidence="11">The sequence shown here is derived from an EMBL/GenBank/DDBJ whole genome shotgun (WGS) entry which is preliminary data.</text>
</comment>
<dbReference type="EMBL" id="JADCNM010000001">
    <property type="protein sequence ID" value="KAG0501716.1"/>
    <property type="molecule type" value="Genomic_DNA"/>
</dbReference>
<gene>
    <name evidence="11" type="ORF">HPP92_001788</name>
</gene>
<dbReference type="GO" id="GO:0030599">
    <property type="term" value="F:pectinesterase activity"/>
    <property type="evidence" value="ECO:0007669"/>
    <property type="project" value="UniProtKB-EC"/>
</dbReference>
<dbReference type="Gene3D" id="2.160.20.10">
    <property type="entry name" value="Single-stranded right-handed beta-helix, Pectin lyase-like"/>
    <property type="match status" value="1"/>
</dbReference>
<dbReference type="OrthoDB" id="2019149at2759"/>
<proteinExistence type="inferred from homology"/>
<feature type="domain" description="Pectinesterase catalytic" evidence="9">
    <location>
        <begin position="185"/>
        <end position="477"/>
    </location>
</feature>
<accession>A0A835VM56</accession>
<evidence type="ECO:0000256" key="2">
    <source>
        <dbReference type="ARBA" id="ARBA00005184"/>
    </source>
</evidence>
<dbReference type="InterPro" id="IPR000070">
    <property type="entry name" value="Pectinesterase_cat"/>
</dbReference>
<evidence type="ECO:0000259" key="9">
    <source>
        <dbReference type="Pfam" id="PF01095"/>
    </source>
</evidence>
<sequence>MVIASIQAAIDGIHKALNHSRSGRFDSLLKQGIDDCDELLGLSVVELEDARWNVNAADVDDLLPVMTADLRDALGAAITFEQTCAESINTAAAASEADAASTAEFLCLLGNASISTRNTLAIISSFTEPMDGFYTLPMHSVEDAEQTKLLPKGKLFMEDKRMAGSNGAGGDAGNWLPPEINKAPDVVVAKDGSGDFRTISDALKRAVAGGDIRGGRFVIYVKKGVYNETVHVTAEMTRVTIYGDGPENTILTGTRSVAGGSTLYSSATFAVTGNAFMARGIRFENRGGAATAAAVALRVESDLSVFHNCHIESYHTPLYAHAHRQFYLDCVVSGSADLIYGDALAALQNSLLRVKHAPKGLAAVLTASTRVDRHQSTAISLHNCTILGKGPALLGRPAGGSARAVVVKSQVGKVVAPVGWEAVEAGAVGGAGTEVYFGEFENRGEGACVKGRVRWSGYHEMSEWDARKFAAGEFIQGMWWLTATGVPFDAALF</sequence>
<comment type="pathway">
    <text evidence="2">Glycan metabolism; pectin degradation; 2-dehydro-3-deoxy-D-gluconate from pectin: step 1/5.</text>
</comment>
<dbReference type="CDD" id="cd15798">
    <property type="entry name" value="PMEI-like_3"/>
    <property type="match status" value="1"/>
</dbReference>
<dbReference type="AlphaFoldDB" id="A0A835VM56"/>
<evidence type="ECO:0000256" key="5">
    <source>
        <dbReference type="ARBA" id="ARBA00013229"/>
    </source>
</evidence>
<evidence type="ECO:0000256" key="4">
    <source>
        <dbReference type="ARBA" id="ARBA00007786"/>
    </source>
</evidence>
<dbReference type="SUPFAM" id="SSF51126">
    <property type="entry name" value="Pectin lyase-like"/>
    <property type="match status" value="1"/>
</dbReference>
<organism evidence="11 12">
    <name type="scientific">Vanilla planifolia</name>
    <name type="common">Vanilla</name>
    <dbReference type="NCBI Taxonomy" id="51239"/>
    <lineage>
        <taxon>Eukaryota</taxon>
        <taxon>Viridiplantae</taxon>
        <taxon>Streptophyta</taxon>
        <taxon>Embryophyta</taxon>
        <taxon>Tracheophyta</taxon>
        <taxon>Spermatophyta</taxon>
        <taxon>Magnoliopsida</taxon>
        <taxon>Liliopsida</taxon>
        <taxon>Asparagales</taxon>
        <taxon>Orchidaceae</taxon>
        <taxon>Vanilloideae</taxon>
        <taxon>Vanilleae</taxon>
        <taxon>Vanilla</taxon>
    </lineage>
</organism>
<dbReference type="GO" id="GO:0042545">
    <property type="term" value="P:cell wall modification"/>
    <property type="evidence" value="ECO:0007669"/>
    <property type="project" value="InterPro"/>
</dbReference>
<name>A0A835VM56_VANPL</name>
<dbReference type="InterPro" id="IPR006501">
    <property type="entry name" value="Pectinesterase_inhib_dom"/>
</dbReference>
<keyword evidence="6" id="KW-0964">Secreted</keyword>
<evidence type="ECO:0000256" key="6">
    <source>
        <dbReference type="ARBA" id="ARBA00022512"/>
    </source>
</evidence>
<dbReference type="PANTHER" id="PTHR31707">
    <property type="entry name" value="PECTINESTERASE"/>
    <property type="match status" value="1"/>
</dbReference>